<keyword evidence="5" id="KW-0813">Transport</keyword>
<comment type="subcellular location">
    <subcellularLocation>
        <location evidence="2">Membrane</location>
        <topology evidence="2">Multi-pass membrane protein</topology>
    </subcellularLocation>
    <subcellularLocation>
        <location evidence="1">Nucleus</location>
    </subcellularLocation>
</comment>
<dbReference type="Pfam" id="PF03847">
    <property type="entry name" value="TFIID_20kDa"/>
    <property type="match status" value="1"/>
</dbReference>
<evidence type="ECO:0000256" key="7">
    <source>
        <dbReference type="ARBA" id="ARBA00022989"/>
    </source>
</evidence>
<evidence type="ECO:0000256" key="3">
    <source>
        <dbReference type="ARBA" id="ARBA00007530"/>
    </source>
</evidence>
<dbReference type="EMBL" id="AWUE01020399">
    <property type="protein sequence ID" value="OMO68295.1"/>
    <property type="molecule type" value="Genomic_DNA"/>
</dbReference>
<evidence type="ECO:0000256" key="10">
    <source>
        <dbReference type="ARBA" id="ARBA00023163"/>
    </source>
</evidence>
<feature type="compositionally biased region" description="Low complexity" evidence="12">
    <location>
        <begin position="408"/>
        <end position="426"/>
    </location>
</feature>
<feature type="compositionally biased region" description="Pro residues" evidence="12">
    <location>
        <begin position="325"/>
        <end position="334"/>
    </location>
</feature>
<feature type="transmembrane region" description="Helical" evidence="13">
    <location>
        <begin position="109"/>
        <end position="128"/>
    </location>
</feature>
<dbReference type="PANTHER" id="PTHR14233:SF18">
    <property type="entry name" value="OS05G0444300 PROTEIN"/>
    <property type="match status" value="1"/>
</dbReference>
<feature type="transmembrane region" description="Helical" evidence="13">
    <location>
        <begin position="165"/>
        <end position="184"/>
    </location>
</feature>
<keyword evidence="16" id="KW-1185">Reference proteome</keyword>
<evidence type="ECO:0000256" key="6">
    <source>
        <dbReference type="ARBA" id="ARBA00022692"/>
    </source>
</evidence>
<feature type="transmembrane region" description="Helical" evidence="13">
    <location>
        <begin position="20"/>
        <end position="43"/>
    </location>
</feature>
<evidence type="ECO:0000256" key="1">
    <source>
        <dbReference type="ARBA" id="ARBA00004123"/>
    </source>
</evidence>
<evidence type="ECO:0000256" key="2">
    <source>
        <dbReference type="ARBA" id="ARBA00004141"/>
    </source>
</evidence>
<dbReference type="Proteomes" id="UP000187203">
    <property type="component" value="Unassembled WGS sequence"/>
</dbReference>
<feature type="compositionally biased region" description="Low complexity" evidence="12">
    <location>
        <begin position="435"/>
        <end position="468"/>
    </location>
</feature>
<dbReference type="GO" id="GO:0022857">
    <property type="term" value="F:transmembrane transporter activity"/>
    <property type="evidence" value="ECO:0007669"/>
    <property type="project" value="InterPro"/>
</dbReference>
<dbReference type="CDD" id="cd07981">
    <property type="entry name" value="HFD_TAF12"/>
    <property type="match status" value="1"/>
</dbReference>
<feature type="region of interest" description="Disordered" evidence="12">
    <location>
        <begin position="718"/>
        <end position="737"/>
    </location>
</feature>
<name>A0A1R3HDA1_9ROSI</name>
<dbReference type="PANTHER" id="PTHR14233">
    <property type="entry name" value="DUF914-RELATED"/>
    <property type="match status" value="1"/>
</dbReference>
<evidence type="ECO:0000256" key="11">
    <source>
        <dbReference type="ARBA" id="ARBA00023242"/>
    </source>
</evidence>
<feature type="transmembrane region" description="Helical" evidence="13">
    <location>
        <begin position="134"/>
        <end position="153"/>
    </location>
</feature>
<dbReference type="OrthoDB" id="429955at2759"/>
<evidence type="ECO:0000256" key="4">
    <source>
        <dbReference type="ARBA" id="ARBA00007863"/>
    </source>
</evidence>
<dbReference type="GO" id="GO:0005669">
    <property type="term" value="C:transcription factor TFIID complex"/>
    <property type="evidence" value="ECO:0007669"/>
    <property type="project" value="InterPro"/>
</dbReference>
<feature type="region of interest" description="Disordered" evidence="12">
    <location>
        <begin position="311"/>
        <end position="706"/>
    </location>
</feature>
<gene>
    <name evidence="15" type="ORF">COLO4_29776</name>
</gene>
<feature type="compositionally biased region" description="Pro residues" evidence="12">
    <location>
        <begin position="352"/>
        <end position="362"/>
    </location>
</feature>
<comment type="similarity">
    <text evidence="3">Belongs to the TAF12 family.</text>
</comment>
<dbReference type="GO" id="GO:0006352">
    <property type="term" value="P:DNA-templated transcription initiation"/>
    <property type="evidence" value="ECO:0007669"/>
    <property type="project" value="InterPro"/>
</dbReference>
<dbReference type="GO" id="GO:0046982">
    <property type="term" value="F:protein heterodimerization activity"/>
    <property type="evidence" value="ECO:0007669"/>
    <property type="project" value="InterPro"/>
</dbReference>
<organism evidence="15 16">
    <name type="scientific">Corchorus olitorius</name>
    <dbReference type="NCBI Taxonomy" id="93759"/>
    <lineage>
        <taxon>Eukaryota</taxon>
        <taxon>Viridiplantae</taxon>
        <taxon>Streptophyta</taxon>
        <taxon>Embryophyta</taxon>
        <taxon>Tracheophyta</taxon>
        <taxon>Spermatophyta</taxon>
        <taxon>Magnoliopsida</taxon>
        <taxon>eudicotyledons</taxon>
        <taxon>Gunneridae</taxon>
        <taxon>Pentapetalae</taxon>
        <taxon>rosids</taxon>
        <taxon>malvids</taxon>
        <taxon>Malvales</taxon>
        <taxon>Malvaceae</taxon>
        <taxon>Grewioideae</taxon>
        <taxon>Apeibeae</taxon>
        <taxon>Corchorus</taxon>
    </lineage>
</organism>
<keyword evidence="9 13" id="KW-0472">Membrane</keyword>
<evidence type="ECO:0000256" key="8">
    <source>
        <dbReference type="ARBA" id="ARBA00023015"/>
    </source>
</evidence>
<evidence type="ECO:0000256" key="9">
    <source>
        <dbReference type="ARBA" id="ARBA00023136"/>
    </source>
</evidence>
<reference evidence="16" key="1">
    <citation type="submission" date="2013-09" db="EMBL/GenBank/DDBJ databases">
        <title>Corchorus olitorius genome sequencing.</title>
        <authorList>
            <person name="Alam M."/>
            <person name="Haque M.S."/>
            <person name="Islam M.S."/>
            <person name="Emdad E.M."/>
            <person name="Islam M.M."/>
            <person name="Ahmed B."/>
            <person name="Halim A."/>
            <person name="Hossen Q.M.M."/>
            <person name="Hossain M.Z."/>
            <person name="Ahmed R."/>
            <person name="Khan M.M."/>
            <person name="Islam R."/>
            <person name="Rashid M.M."/>
            <person name="Khan S.A."/>
            <person name="Rahman M.S."/>
            <person name="Alam M."/>
            <person name="Yahiya A.S."/>
            <person name="Khan M.S."/>
            <person name="Azam M.S."/>
            <person name="Haque T."/>
            <person name="Lashkar M.Z.H."/>
            <person name="Akhand A.I."/>
            <person name="Morshed G."/>
            <person name="Roy S."/>
            <person name="Uddin K.S."/>
            <person name="Rabeya T."/>
            <person name="Hossain A.S."/>
            <person name="Chowdhury A."/>
            <person name="Snigdha A.R."/>
            <person name="Mortoza M.S."/>
            <person name="Matin S.A."/>
            <person name="Hoque S.M.E."/>
            <person name="Islam M.K."/>
            <person name="Roy D.K."/>
            <person name="Haider R."/>
            <person name="Moosa M.M."/>
            <person name="Elias S.M."/>
            <person name="Hasan A.M."/>
            <person name="Jahan S."/>
            <person name="Shafiuddin M."/>
            <person name="Mahmood N."/>
            <person name="Shommy N.S."/>
        </authorList>
    </citation>
    <scope>NUCLEOTIDE SEQUENCE [LARGE SCALE GENOMIC DNA]</scope>
    <source>
        <strain evidence="16">cv. O-4</strain>
    </source>
</reference>
<feature type="transmembrane region" description="Helical" evidence="13">
    <location>
        <begin position="55"/>
        <end position="74"/>
    </location>
</feature>
<dbReference type="SUPFAM" id="SSF47113">
    <property type="entry name" value="Histone-fold"/>
    <property type="match status" value="1"/>
</dbReference>
<evidence type="ECO:0000259" key="14">
    <source>
        <dbReference type="Pfam" id="PF03847"/>
    </source>
</evidence>
<dbReference type="InterPro" id="IPR037185">
    <property type="entry name" value="EmrE-like"/>
</dbReference>
<evidence type="ECO:0000256" key="13">
    <source>
        <dbReference type="SAM" id="Phobius"/>
    </source>
</evidence>
<feature type="compositionally biased region" description="Low complexity" evidence="12">
    <location>
        <begin position="483"/>
        <end position="503"/>
    </location>
</feature>
<dbReference type="AlphaFoldDB" id="A0A1R3HDA1"/>
<feature type="compositionally biased region" description="Pro residues" evidence="12">
    <location>
        <begin position="513"/>
        <end position="522"/>
    </location>
</feature>
<dbReference type="SUPFAM" id="SSF103481">
    <property type="entry name" value="Multidrug resistance efflux transporter EmrE"/>
    <property type="match status" value="1"/>
</dbReference>
<evidence type="ECO:0000256" key="5">
    <source>
        <dbReference type="ARBA" id="ARBA00022448"/>
    </source>
</evidence>
<feature type="compositionally biased region" description="Low complexity" evidence="12">
    <location>
        <begin position="543"/>
        <end position="569"/>
    </location>
</feature>
<feature type="compositionally biased region" description="Low complexity" evidence="12">
    <location>
        <begin position="335"/>
        <end position="349"/>
    </location>
</feature>
<dbReference type="GO" id="GO:0016020">
    <property type="term" value="C:membrane"/>
    <property type="evidence" value="ECO:0007669"/>
    <property type="project" value="UniProtKB-SubCell"/>
</dbReference>
<evidence type="ECO:0000256" key="12">
    <source>
        <dbReference type="SAM" id="MobiDB-lite"/>
    </source>
</evidence>
<keyword evidence="7 13" id="KW-1133">Transmembrane helix</keyword>
<feature type="transmembrane region" description="Helical" evidence="13">
    <location>
        <begin position="196"/>
        <end position="219"/>
    </location>
</feature>
<dbReference type="Pfam" id="PF06027">
    <property type="entry name" value="SLC35F"/>
    <property type="match status" value="1"/>
</dbReference>
<feature type="compositionally biased region" description="Polar residues" evidence="12">
    <location>
        <begin position="570"/>
        <end position="591"/>
    </location>
</feature>
<feature type="compositionally biased region" description="Polar residues" evidence="12">
    <location>
        <begin position="397"/>
        <end position="407"/>
    </location>
</feature>
<feature type="transmembrane region" description="Helical" evidence="13">
    <location>
        <begin position="80"/>
        <end position="97"/>
    </location>
</feature>
<feature type="transmembrane region" description="Helical" evidence="13">
    <location>
        <begin position="286"/>
        <end position="304"/>
    </location>
</feature>
<dbReference type="InterPro" id="IPR052221">
    <property type="entry name" value="SLC35F_Transporter"/>
</dbReference>
<sequence length="902" mass="96511">MNLNAAGSWFETHVTWNNLFKLFLGQVVSFVLALMSFTSSFLANLGVDAPISQTTFAYFALAVVYGGILLHRGQKLRIPWYWYLALSFADVQGNFLANKAYQFSSITSVTLLDCWTIVWAIILTYIFIGTRYSLCQLLGAAICITGLGLVLLSDSGVGGGGGSNPLLGDALMICGTVFFAMSNVGEEFCVKKKDRVEVVCMLGLFGFLLSCVELSIFELKSLESVTWSTDIILTLAGYTLASFMFYTITPFVLQVSGAAMFNLSLLTSDMWAVAIRVLFYQQQVDWLYFVAFALVVIGLIIYSTTEKDPSPAPFLEDGNQSPQYQPTPPQPSAAPPTSSTPSPNPSLNAIPKPLPSPTPPPQQTSQPRPTLSTPQPRPSTASPTSITPANPAAFSRPWQQHSQFGHFSSSASSLSSSPSPTISPQPRGGIALGVPSSLSSPSPSTASASQSSPFSGSFGHSFGGASSSNVSQNIQGHSLTRGSAAGASASSSPSTQQASQSHQPWLMSGGPQGKPPLPPPSLRPQINSPSSLPAPSPRPQINSPSSLPAPSLRPQINSPSSLPAPSLRPQINSPSLQQRAHIPQQHSSMPTVSHHPTVSQQQHVSSPQVPQPHISSPQVPQPHVSSPQVPQSHVSSPQVPQSHVSSPQVTQPHESSARVPQPRVSSPHVPQPHVSSPHVPQSHVSSPHVSQSSPHQQEHFGQQFSQPRSITHQLQLLKSQGSANQKPSSLATVQTSTVPSVNQNKAAIVESDESGGRILSKRSIHDLVNQIDPSERLDPEVEDILVDIAEDFVDSITTFGCSLAKHRKSDTLEAKDILLHLERNWNMTLPGFSGDEIKTYKKPFTNEIHKERLAVIKKSIAVSDAANSKHFVGQGAVNTKGNLGKAAANILGSPNVKIREVT</sequence>
<feature type="compositionally biased region" description="Low complexity" evidence="12">
    <location>
        <begin position="592"/>
        <end position="649"/>
    </location>
</feature>
<accession>A0A1R3HDA1</accession>
<feature type="compositionally biased region" description="Low complexity" evidence="12">
    <location>
        <begin position="363"/>
        <end position="380"/>
    </location>
</feature>
<keyword evidence="6 13" id="KW-0812">Transmembrane</keyword>
<comment type="caution">
    <text evidence="15">The sequence shown here is derived from an EMBL/GenBank/DDBJ whole genome shotgun (WGS) entry which is preliminary data.</text>
</comment>
<dbReference type="InterPro" id="IPR003228">
    <property type="entry name" value="TFIID_TAF12_dom"/>
</dbReference>
<feature type="compositionally biased region" description="Polar residues" evidence="12">
    <location>
        <begin position="469"/>
        <end position="481"/>
    </location>
</feature>
<keyword evidence="8" id="KW-0805">Transcription regulation</keyword>
<evidence type="ECO:0000313" key="15">
    <source>
        <dbReference type="EMBL" id="OMO68295.1"/>
    </source>
</evidence>
<keyword evidence="11" id="KW-0539">Nucleus</keyword>
<dbReference type="InterPro" id="IPR009262">
    <property type="entry name" value="SLC35_F1/F2/F6"/>
</dbReference>
<feature type="compositionally biased region" description="Low complexity" evidence="12">
    <location>
        <begin position="659"/>
        <end position="695"/>
    </location>
</feature>
<dbReference type="FunFam" id="1.10.20.10:FF:000011">
    <property type="entry name" value="Transcription initiation factor TFIID subunit 12"/>
    <property type="match status" value="1"/>
</dbReference>
<dbReference type="STRING" id="93759.A0A1R3HDA1"/>
<comment type="similarity">
    <text evidence="4">Belongs to the SLC35F solute transporter family.</text>
</comment>
<evidence type="ECO:0000313" key="16">
    <source>
        <dbReference type="Proteomes" id="UP000187203"/>
    </source>
</evidence>
<protein>
    <submittedName>
        <fullName evidence="15">Transcription initiation factor TFIID</fullName>
    </submittedName>
</protein>
<proteinExistence type="inferred from homology"/>
<feature type="domain" description="Transcription initiation factor TFIID subunit 12" evidence="14">
    <location>
        <begin position="760"/>
        <end position="827"/>
    </location>
</feature>
<dbReference type="Gene3D" id="1.10.20.10">
    <property type="entry name" value="Histone, subunit A"/>
    <property type="match status" value="1"/>
</dbReference>
<keyword evidence="10" id="KW-0804">Transcription</keyword>
<dbReference type="InterPro" id="IPR009072">
    <property type="entry name" value="Histone-fold"/>
</dbReference>